<gene>
    <name evidence="3" type="ORF">EZS27_005335</name>
</gene>
<dbReference type="InterPro" id="IPR029045">
    <property type="entry name" value="ClpP/crotonase-like_dom_sf"/>
</dbReference>
<dbReference type="Gene3D" id="3.90.226.10">
    <property type="entry name" value="2-enoyl-CoA Hydratase, Chain A, domain 1"/>
    <property type="match status" value="1"/>
</dbReference>
<evidence type="ECO:0000256" key="1">
    <source>
        <dbReference type="SAM" id="Coils"/>
    </source>
</evidence>
<dbReference type="InterPro" id="IPR023562">
    <property type="entry name" value="ClpP/TepA"/>
</dbReference>
<dbReference type="EMBL" id="SNRY01000104">
    <property type="protein sequence ID" value="KAA6347166.1"/>
    <property type="molecule type" value="Genomic_DNA"/>
</dbReference>
<reference evidence="3" key="1">
    <citation type="submission" date="2019-03" db="EMBL/GenBank/DDBJ databases">
        <title>Single cell metagenomics reveals metabolic interactions within the superorganism composed of flagellate Streblomastix strix and complex community of Bacteroidetes bacteria on its surface.</title>
        <authorList>
            <person name="Treitli S.C."/>
            <person name="Kolisko M."/>
            <person name="Husnik F."/>
            <person name="Keeling P."/>
            <person name="Hampl V."/>
        </authorList>
    </citation>
    <scope>NUCLEOTIDE SEQUENCE</scope>
    <source>
        <strain evidence="3">STM</strain>
    </source>
</reference>
<dbReference type="Pfam" id="PF00574">
    <property type="entry name" value="CLP_protease"/>
    <property type="match status" value="1"/>
</dbReference>
<name>A0A5J4SLZ4_9ZZZZ</name>
<evidence type="ECO:0000313" key="3">
    <source>
        <dbReference type="EMBL" id="KAA6347166.1"/>
    </source>
</evidence>
<protein>
    <submittedName>
        <fullName evidence="3">ATP-dependent Clp protease proteolytic subunit</fullName>
        <ecNumber evidence="3">3.4.21.92</ecNumber>
    </submittedName>
</protein>
<dbReference type="SUPFAM" id="SSF52096">
    <property type="entry name" value="ClpP/crotonase"/>
    <property type="match status" value="1"/>
</dbReference>
<evidence type="ECO:0000256" key="2">
    <source>
        <dbReference type="SAM" id="MobiDB-lite"/>
    </source>
</evidence>
<dbReference type="EC" id="3.4.21.92" evidence="3"/>
<accession>A0A5J4SLZ4</accession>
<dbReference type="GO" id="GO:0004252">
    <property type="term" value="F:serine-type endopeptidase activity"/>
    <property type="evidence" value="ECO:0007669"/>
    <property type="project" value="UniProtKB-EC"/>
</dbReference>
<feature type="region of interest" description="Disordered" evidence="2">
    <location>
        <begin position="311"/>
        <end position="331"/>
    </location>
</feature>
<dbReference type="GO" id="GO:0006508">
    <property type="term" value="P:proteolysis"/>
    <property type="evidence" value="ECO:0007669"/>
    <property type="project" value="UniProtKB-KW"/>
</dbReference>
<proteinExistence type="predicted"/>
<keyword evidence="1" id="KW-0175">Coiled coil</keyword>
<comment type="caution">
    <text evidence="3">The sequence shown here is derived from an EMBL/GenBank/DDBJ whole genome shotgun (WGS) entry which is preliminary data.</text>
</comment>
<organism evidence="3">
    <name type="scientific">termite gut metagenome</name>
    <dbReference type="NCBI Taxonomy" id="433724"/>
    <lineage>
        <taxon>unclassified sequences</taxon>
        <taxon>metagenomes</taxon>
        <taxon>organismal metagenomes</taxon>
    </lineage>
</organism>
<dbReference type="AlphaFoldDB" id="A0A5J4SLZ4"/>
<keyword evidence="3" id="KW-0378">Hydrolase</keyword>
<keyword evidence="3" id="KW-0645">Protease</keyword>
<feature type="coiled-coil region" evidence="1">
    <location>
        <begin position="229"/>
        <end position="266"/>
    </location>
</feature>
<sequence length="370" mass="40454">MPKNLQITITAEGATGRVDIIGSISEWGRNNATDFRSRCEELKKGGVTSCHVYLMTVGGDCFQANEIVNILNEVFGSYTGEGGAMVASAGTYIAVHAKSFLMAKNGQFMIHKPQGSAYGNEVEIKNQLTLIQNMTKIYYDAYKAKLKKPESEFETKWNAGDFWMTAEEAKSWGFVSAIKEPVKINDAVAQLIRACGSPIPVITDNQLHIETMDLQATATALGLAPTATQEEINAKIAECANKVKELETLQAQIAQEKKQQQTALIKAALDAAEKEHRIVATERAKWQAMFDKDFDGTKALLDGIQPVKKLSAGTGARGGQTPATGDGTHQGKTFDQWQEEDPNVLATLQEEDPDAYDALFEGWKKKNGIK</sequence>